<organism evidence="2">
    <name type="scientific">marine sediment metagenome</name>
    <dbReference type="NCBI Taxonomy" id="412755"/>
    <lineage>
        <taxon>unclassified sequences</taxon>
        <taxon>metagenomes</taxon>
        <taxon>ecological metagenomes</taxon>
    </lineage>
</organism>
<feature type="non-terminal residue" evidence="2">
    <location>
        <position position="125"/>
    </location>
</feature>
<accession>X0WXI6</accession>
<feature type="domain" description="Glutamyl-tRNA reductase N-terminal" evidence="1">
    <location>
        <begin position="15"/>
        <end position="125"/>
    </location>
</feature>
<reference evidence="2" key="1">
    <citation type="journal article" date="2014" name="Front. Microbiol.">
        <title>High frequency of phylogenetically diverse reductive dehalogenase-homologous genes in deep subseafloor sedimentary metagenomes.</title>
        <authorList>
            <person name="Kawai M."/>
            <person name="Futagami T."/>
            <person name="Toyoda A."/>
            <person name="Takaki Y."/>
            <person name="Nishi S."/>
            <person name="Hori S."/>
            <person name="Arai W."/>
            <person name="Tsubouchi T."/>
            <person name="Morono Y."/>
            <person name="Uchiyama I."/>
            <person name="Ito T."/>
            <person name="Fujiyama A."/>
            <person name="Inagaki F."/>
            <person name="Takami H."/>
        </authorList>
    </citation>
    <scope>NUCLEOTIDE SEQUENCE</scope>
    <source>
        <strain evidence="2">Expedition CK06-06</strain>
    </source>
</reference>
<dbReference type="GO" id="GO:0008883">
    <property type="term" value="F:glutamyl-tRNA reductase activity"/>
    <property type="evidence" value="ECO:0007669"/>
    <property type="project" value="InterPro"/>
</dbReference>
<dbReference type="AlphaFoldDB" id="X0WXI6"/>
<protein>
    <recommendedName>
        <fullName evidence="1">Glutamyl-tRNA reductase N-terminal domain-containing protein</fullName>
    </recommendedName>
</protein>
<dbReference type="InterPro" id="IPR015895">
    <property type="entry name" value="4pyrrol_synth_GluRdtase_N"/>
</dbReference>
<dbReference type="EMBL" id="BARS01032439">
    <property type="protein sequence ID" value="GAG27917.1"/>
    <property type="molecule type" value="Genomic_DNA"/>
</dbReference>
<dbReference type="SUPFAM" id="SSF69742">
    <property type="entry name" value="Glutamyl tRNA-reductase catalytic, N-terminal domain"/>
    <property type="match status" value="1"/>
</dbReference>
<evidence type="ECO:0000313" key="2">
    <source>
        <dbReference type="EMBL" id="GAG27917.1"/>
    </source>
</evidence>
<proteinExistence type="predicted"/>
<dbReference type="Pfam" id="PF05201">
    <property type="entry name" value="GlutR_N"/>
    <property type="match status" value="1"/>
</dbReference>
<dbReference type="GO" id="GO:0050661">
    <property type="term" value="F:NADP binding"/>
    <property type="evidence" value="ECO:0007669"/>
    <property type="project" value="InterPro"/>
</dbReference>
<name>X0WXI6_9ZZZZ</name>
<evidence type="ECO:0000259" key="1">
    <source>
        <dbReference type="Pfam" id="PF05201"/>
    </source>
</evidence>
<dbReference type="GO" id="GO:0019353">
    <property type="term" value="P:protoporphyrinogen IX biosynthetic process from glutamate"/>
    <property type="evidence" value="ECO:0007669"/>
    <property type="project" value="TreeGrafter"/>
</dbReference>
<dbReference type="InterPro" id="IPR036343">
    <property type="entry name" value="GluRdtase_N_sf"/>
</dbReference>
<comment type="caution">
    <text evidence="2">The sequence shown here is derived from an EMBL/GenBank/DDBJ whole genome shotgun (WGS) entry which is preliminary data.</text>
</comment>
<dbReference type="PANTHER" id="PTHR43013:SF1">
    <property type="entry name" value="GLUTAMYL-TRNA REDUCTASE"/>
    <property type="match status" value="1"/>
</dbReference>
<gene>
    <name evidence="2" type="ORF">S01H1_50348</name>
</gene>
<sequence length="125" mass="13902">MGGNIELTGPQVCLVGMNYSTTPVSVREGLSIPRYQMQEALSSLRNYVPHGVILATCNRTEIYAVDEDNQSAEQAMRKFLKDWSGISEEELAPYVHSSFNYLAMRHLSETAAGLSSMIVGEWEIL</sequence>
<dbReference type="Gene3D" id="3.30.460.30">
    <property type="entry name" value="Glutamyl-tRNA reductase, N-terminal domain"/>
    <property type="match status" value="1"/>
</dbReference>
<dbReference type="PANTHER" id="PTHR43013">
    <property type="entry name" value="GLUTAMYL-TRNA REDUCTASE"/>
    <property type="match status" value="1"/>
</dbReference>